<dbReference type="EMBL" id="BSTX01000001">
    <property type="protein sequence ID" value="GLZ75530.1"/>
    <property type="molecule type" value="Genomic_DNA"/>
</dbReference>
<dbReference type="RefSeq" id="WP_285660769.1">
    <property type="nucleotide sequence ID" value="NZ_BSTX01000001.1"/>
</dbReference>
<dbReference type="AlphaFoldDB" id="A0A9W6W8C7"/>
<gene>
    <name evidence="1" type="ORF">Afil01_03370</name>
</gene>
<organism evidence="1 2">
    <name type="scientific">Actinorhabdospora filicis</name>
    <dbReference type="NCBI Taxonomy" id="1785913"/>
    <lineage>
        <taxon>Bacteria</taxon>
        <taxon>Bacillati</taxon>
        <taxon>Actinomycetota</taxon>
        <taxon>Actinomycetes</taxon>
        <taxon>Micromonosporales</taxon>
        <taxon>Micromonosporaceae</taxon>
        <taxon>Actinorhabdospora</taxon>
    </lineage>
</organism>
<accession>A0A9W6W8C7</accession>
<protein>
    <submittedName>
        <fullName evidence="1">Uncharacterized protein</fullName>
    </submittedName>
</protein>
<keyword evidence="2" id="KW-1185">Reference proteome</keyword>
<evidence type="ECO:0000313" key="1">
    <source>
        <dbReference type="EMBL" id="GLZ75530.1"/>
    </source>
</evidence>
<evidence type="ECO:0000313" key="2">
    <source>
        <dbReference type="Proteomes" id="UP001165079"/>
    </source>
</evidence>
<name>A0A9W6W8C7_9ACTN</name>
<dbReference type="Proteomes" id="UP001165079">
    <property type="component" value="Unassembled WGS sequence"/>
</dbReference>
<proteinExistence type="predicted"/>
<sequence>MRRLGTVADRLLNRLVPASKAAAAPGKCTPMWGSKECPGGEIVSCYTDASCNTTCGVCPA</sequence>
<reference evidence="1" key="1">
    <citation type="submission" date="2023-03" db="EMBL/GenBank/DDBJ databases">
        <title>Actinorhabdospora filicis NBRC 111898.</title>
        <authorList>
            <person name="Ichikawa N."/>
            <person name="Sato H."/>
            <person name="Tonouchi N."/>
        </authorList>
    </citation>
    <scope>NUCLEOTIDE SEQUENCE</scope>
    <source>
        <strain evidence="1">NBRC 111898</strain>
    </source>
</reference>
<comment type="caution">
    <text evidence="1">The sequence shown here is derived from an EMBL/GenBank/DDBJ whole genome shotgun (WGS) entry which is preliminary data.</text>
</comment>